<evidence type="ECO:0000313" key="2">
    <source>
        <dbReference type="EMBL" id="ERN07111.1"/>
    </source>
</evidence>
<keyword evidence="3" id="KW-1185">Reference proteome</keyword>
<evidence type="ECO:0000313" key="3">
    <source>
        <dbReference type="Proteomes" id="UP000017836"/>
    </source>
</evidence>
<dbReference type="eggNOG" id="ENOG502RZ3N">
    <property type="taxonomic scope" value="Eukaryota"/>
</dbReference>
<gene>
    <name evidence="2" type="ORF">AMTR_s00019p00101990</name>
</gene>
<dbReference type="PROSITE" id="PS50181">
    <property type="entry name" value="FBOX"/>
    <property type="match status" value="1"/>
</dbReference>
<dbReference type="Proteomes" id="UP000017836">
    <property type="component" value="Unassembled WGS sequence"/>
</dbReference>
<dbReference type="AlphaFoldDB" id="W1PHK8"/>
<dbReference type="NCBIfam" id="TIGR01640">
    <property type="entry name" value="F_box_assoc_1"/>
    <property type="match status" value="1"/>
</dbReference>
<sequence length="349" mass="40259">MPFLAQDLIVKILVRLPINSLLRFRCVCKSWRNLTFNPNFIQEYHLLHLSKYSFFLRDYDFSQNCYRNFFAWDDHPSQMMLETLDFPPRDLSIKAASAGLLCCELEDENPQWFVCNPATREIVELPSADTEYETYTMVMFAQLSKPCNFKVMRLCPHVPTYPDWNCQVFDSRCWAWTALKDIILDPGFVIEDKCSAFVNGAFHWTVWHAVEPNFFILAIHINDDNSIELTELPQPVAAAATIAESEGCLSLVNHSVDTVDVWVLNDYHSRVWAKKYVVNLGEFIEAPLDQVHIMAFLGEILVIEKSGELFMYYVKSGRLSKVAVENAVEHTGIKVFQYESTLLPCKNIV</sequence>
<name>W1PHK8_AMBTC</name>
<dbReference type="PANTHER" id="PTHR31672">
    <property type="entry name" value="BNACNNG10540D PROTEIN"/>
    <property type="match status" value="1"/>
</dbReference>
<organism evidence="2 3">
    <name type="scientific">Amborella trichopoda</name>
    <dbReference type="NCBI Taxonomy" id="13333"/>
    <lineage>
        <taxon>Eukaryota</taxon>
        <taxon>Viridiplantae</taxon>
        <taxon>Streptophyta</taxon>
        <taxon>Embryophyta</taxon>
        <taxon>Tracheophyta</taxon>
        <taxon>Spermatophyta</taxon>
        <taxon>Magnoliopsida</taxon>
        <taxon>Amborellales</taxon>
        <taxon>Amborellaceae</taxon>
        <taxon>Amborella</taxon>
    </lineage>
</organism>
<accession>W1PHK8</accession>
<reference evidence="3" key="1">
    <citation type="journal article" date="2013" name="Science">
        <title>The Amborella genome and the evolution of flowering plants.</title>
        <authorList>
            <consortium name="Amborella Genome Project"/>
        </authorList>
    </citation>
    <scope>NUCLEOTIDE SEQUENCE [LARGE SCALE GENOMIC DNA]</scope>
</reference>
<evidence type="ECO:0000259" key="1">
    <source>
        <dbReference type="PROSITE" id="PS50181"/>
    </source>
</evidence>
<dbReference type="InterPro" id="IPR050796">
    <property type="entry name" value="SCF_F-box_component"/>
</dbReference>
<protein>
    <recommendedName>
        <fullName evidence="1">F-box domain-containing protein</fullName>
    </recommendedName>
</protein>
<dbReference type="Gene3D" id="1.20.1280.50">
    <property type="match status" value="1"/>
</dbReference>
<dbReference type="Pfam" id="PF00646">
    <property type="entry name" value="F-box"/>
    <property type="match status" value="1"/>
</dbReference>
<dbReference type="SUPFAM" id="SSF81383">
    <property type="entry name" value="F-box domain"/>
    <property type="match status" value="1"/>
</dbReference>
<dbReference type="CDD" id="cd22157">
    <property type="entry name" value="F-box_AtFBW1-like"/>
    <property type="match status" value="1"/>
</dbReference>
<dbReference type="Pfam" id="PF07734">
    <property type="entry name" value="FBA_1"/>
    <property type="match status" value="1"/>
</dbReference>
<dbReference type="InterPro" id="IPR036047">
    <property type="entry name" value="F-box-like_dom_sf"/>
</dbReference>
<dbReference type="Gramene" id="ERN07111">
    <property type="protein sequence ID" value="ERN07111"/>
    <property type="gene ID" value="AMTR_s00019p00101990"/>
</dbReference>
<dbReference type="InterPro" id="IPR017451">
    <property type="entry name" value="F-box-assoc_interact_dom"/>
</dbReference>
<feature type="domain" description="F-box" evidence="1">
    <location>
        <begin position="1"/>
        <end position="44"/>
    </location>
</feature>
<dbReference type="HOGENOM" id="CLU_061665_0_0_1"/>
<dbReference type="EMBL" id="KI393807">
    <property type="protein sequence ID" value="ERN07111.1"/>
    <property type="molecule type" value="Genomic_DNA"/>
</dbReference>
<dbReference type="InterPro" id="IPR006527">
    <property type="entry name" value="F-box-assoc_dom_typ1"/>
</dbReference>
<proteinExistence type="predicted"/>
<dbReference type="SMART" id="SM00256">
    <property type="entry name" value="FBOX"/>
    <property type="match status" value="1"/>
</dbReference>
<dbReference type="InterPro" id="IPR001810">
    <property type="entry name" value="F-box_dom"/>
</dbReference>